<gene>
    <name evidence="1" type="ORF">DFP98_12992</name>
</gene>
<evidence type="ECO:0000313" key="1">
    <source>
        <dbReference type="EMBL" id="RED60679.1"/>
    </source>
</evidence>
<dbReference type="PANTHER" id="PTHR10443">
    <property type="entry name" value="MICROSOMAL DIPEPTIDASE"/>
    <property type="match status" value="1"/>
</dbReference>
<dbReference type="CDD" id="cd01301">
    <property type="entry name" value="rDP_like"/>
    <property type="match status" value="1"/>
</dbReference>
<proteinExistence type="predicted"/>
<dbReference type="PROSITE" id="PS51365">
    <property type="entry name" value="RENAL_DIPEPTIDASE_2"/>
    <property type="match status" value="1"/>
</dbReference>
<dbReference type="GO" id="GO:0070573">
    <property type="term" value="F:metallodipeptidase activity"/>
    <property type="evidence" value="ECO:0007669"/>
    <property type="project" value="InterPro"/>
</dbReference>
<dbReference type="InterPro" id="IPR032466">
    <property type="entry name" value="Metal_Hydrolase"/>
</dbReference>
<sequence>MIGLMKIFDAHCDVLSKLLENPELDFVHGSGLDVTLERMLASGIAVQNFAVYLPERYSGDFRYVLESIDLFHERILREPQMRFIRTKTDLRLSSAENRIGALLSLEGVDSLHGSLALLRILHRLGLTSVGITWNRANWAADGVLEPRKGGFTAAGLELIRECNRLGLIMDVSHLAEKGFWELIEASRKPVIASHSNASAISPRMRNLTDAQIRALIASDGVIGITFVPPFVSEEEPVAMDKILLHIEHICALGGKRHIGFGSDFDGIRQWLVGLEHAGKYDRLVNLLLSHYREEDVKSFVFGNWHRFYMEHLPDEIPATVQDAEDGITLGS</sequence>
<dbReference type="InterPro" id="IPR008257">
    <property type="entry name" value="Pept_M19"/>
</dbReference>
<keyword evidence="2" id="KW-1185">Reference proteome</keyword>
<dbReference type="Proteomes" id="UP000256977">
    <property type="component" value="Unassembled WGS sequence"/>
</dbReference>
<accession>A0A3D9IGK0</accession>
<dbReference type="Gene3D" id="3.20.20.140">
    <property type="entry name" value="Metal-dependent hydrolases"/>
    <property type="match status" value="1"/>
</dbReference>
<dbReference type="GO" id="GO:0006508">
    <property type="term" value="P:proteolysis"/>
    <property type="evidence" value="ECO:0007669"/>
    <property type="project" value="InterPro"/>
</dbReference>
<reference evidence="1 2" key="1">
    <citation type="submission" date="2018-07" db="EMBL/GenBank/DDBJ databases">
        <title>Genomic Encyclopedia of Type Strains, Phase III (KMG-III): the genomes of soil and plant-associated and newly described type strains.</title>
        <authorList>
            <person name="Whitman W."/>
        </authorList>
    </citation>
    <scope>NUCLEOTIDE SEQUENCE [LARGE SCALE GENOMIC DNA]</scope>
    <source>
        <strain evidence="1 2">CECT 7287</strain>
    </source>
</reference>
<organism evidence="1 2">
    <name type="scientific">Cohnella phaseoli</name>
    <dbReference type="NCBI Taxonomy" id="456490"/>
    <lineage>
        <taxon>Bacteria</taxon>
        <taxon>Bacillati</taxon>
        <taxon>Bacillota</taxon>
        <taxon>Bacilli</taxon>
        <taxon>Bacillales</taxon>
        <taxon>Paenibacillaceae</taxon>
        <taxon>Cohnella</taxon>
    </lineage>
</organism>
<dbReference type="EMBL" id="QRDZ01000029">
    <property type="protein sequence ID" value="RED60679.1"/>
    <property type="molecule type" value="Genomic_DNA"/>
</dbReference>
<dbReference type="Pfam" id="PF01244">
    <property type="entry name" value="Peptidase_M19"/>
    <property type="match status" value="1"/>
</dbReference>
<protein>
    <submittedName>
        <fullName evidence="1">Membrane dipeptidase</fullName>
    </submittedName>
</protein>
<dbReference type="SUPFAM" id="SSF51556">
    <property type="entry name" value="Metallo-dependent hydrolases"/>
    <property type="match status" value="1"/>
</dbReference>
<name>A0A3D9IGK0_9BACL</name>
<evidence type="ECO:0000313" key="2">
    <source>
        <dbReference type="Proteomes" id="UP000256977"/>
    </source>
</evidence>
<dbReference type="PANTHER" id="PTHR10443:SF12">
    <property type="entry name" value="DIPEPTIDASE"/>
    <property type="match status" value="1"/>
</dbReference>
<dbReference type="AlphaFoldDB" id="A0A3D9IGK0"/>
<comment type="caution">
    <text evidence="1">The sequence shown here is derived from an EMBL/GenBank/DDBJ whole genome shotgun (WGS) entry which is preliminary data.</text>
</comment>